<dbReference type="InterPro" id="IPR002173">
    <property type="entry name" value="Carboh/pur_kinase_PfkB_CS"/>
</dbReference>
<dbReference type="GO" id="GO:0006144">
    <property type="term" value="P:purine nucleobase metabolic process"/>
    <property type="evidence" value="ECO:0007669"/>
    <property type="project" value="TreeGrafter"/>
</dbReference>
<keyword evidence="7" id="KW-0547">Nucleotide-binding</keyword>
<evidence type="ECO:0000256" key="7">
    <source>
        <dbReference type="ARBA" id="ARBA00022741"/>
    </source>
</evidence>
<protein>
    <recommendedName>
        <fullName evidence="4">adenosine kinase</fullName>
        <ecNumber evidence="4">2.7.1.20</ecNumber>
    </recommendedName>
</protein>
<comment type="caution">
    <text evidence="12">The sequence shown here is derived from an EMBL/GenBank/DDBJ whole genome shotgun (WGS) entry which is preliminary data.</text>
</comment>
<dbReference type="EC" id="2.7.1.20" evidence="4"/>
<dbReference type="Gene3D" id="3.30.1110.10">
    <property type="match status" value="1"/>
</dbReference>
<dbReference type="InterPro" id="IPR001805">
    <property type="entry name" value="Adenokinase"/>
</dbReference>
<dbReference type="SUPFAM" id="SSF53613">
    <property type="entry name" value="Ribokinase-like"/>
    <property type="match status" value="1"/>
</dbReference>
<dbReference type="PANTHER" id="PTHR45769:SF3">
    <property type="entry name" value="ADENOSINE KINASE"/>
    <property type="match status" value="1"/>
</dbReference>
<name>A0A642V7H5_9ASCO</name>
<dbReference type="VEuPathDB" id="FungiDB:TRICI_003938"/>
<comment type="similarity">
    <text evidence="3">Belongs to the carbohydrate kinase PfkB family.</text>
</comment>
<dbReference type="PRINTS" id="PR00989">
    <property type="entry name" value="ADENOKINASE"/>
</dbReference>
<dbReference type="Proteomes" id="UP000761534">
    <property type="component" value="Unassembled WGS sequence"/>
</dbReference>
<dbReference type="PROSITE" id="PS00584">
    <property type="entry name" value="PFKB_KINASES_2"/>
    <property type="match status" value="1"/>
</dbReference>
<dbReference type="Pfam" id="PF00294">
    <property type="entry name" value="PfkB"/>
    <property type="match status" value="1"/>
</dbReference>
<dbReference type="FunFam" id="3.40.1190.20:FF:000014">
    <property type="entry name" value="ADO1p Adenosine kinase"/>
    <property type="match status" value="1"/>
</dbReference>
<gene>
    <name evidence="12" type="ORF">TRICI_003938</name>
</gene>
<evidence type="ECO:0000313" key="13">
    <source>
        <dbReference type="Proteomes" id="UP000761534"/>
    </source>
</evidence>
<dbReference type="GO" id="GO:0005829">
    <property type="term" value="C:cytosol"/>
    <property type="evidence" value="ECO:0007669"/>
    <property type="project" value="TreeGrafter"/>
</dbReference>
<dbReference type="AlphaFoldDB" id="A0A642V7H5"/>
<sequence length="406" mass="45400">MLIRSRIWTAASSEMRPVEGLIKAFCRRRFINPRPGRRSFSYKVATQQWAMSTAMPDFQPEQQFDLLVLGNPLLDLQAEVSQEYLKKYGLNSNDAILADTKHMSIYEELLKLNETHVLAGGAAQNTARGAQYMLPENSVVYFGCVGEDQFADKLRVENKKAGVESRYMVQPEVATGKCAALITGKNRSLVTDLGAANHYKVDHLRQPENWQYVAGANVFYVEGFHLTVCPDAMHALGHYAADEDKTYCMNLSAPFLAEEYKEAMDANSKYWDVLMGNETEALAYAKSHDLDTEDLEQIAKHIALLPKMNTSRQRTVVFTQGTEATLVAVADIVRKTVDLKWYPIHKIPPDEVRDSNGAGDAFAAGFIAGLVQDKDIDTAIDMGQWLAKLSLQELGPSYPSPKKTYR</sequence>
<dbReference type="PANTHER" id="PTHR45769">
    <property type="entry name" value="ADENOSINE KINASE"/>
    <property type="match status" value="1"/>
</dbReference>
<evidence type="ECO:0000256" key="1">
    <source>
        <dbReference type="ARBA" id="ARBA00001946"/>
    </source>
</evidence>
<organism evidence="12 13">
    <name type="scientific">Trichomonascus ciferrii</name>
    <dbReference type="NCBI Taxonomy" id="44093"/>
    <lineage>
        <taxon>Eukaryota</taxon>
        <taxon>Fungi</taxon>
        <taxon>Dikarya</taxon>
        <taxon>Ascomycota</taxon>
        <taxon>Saccharomycotina</taxon>
        <taxon>Dipodascomycetes</taxon>
        <taxon>Dipodascales</taxon>
        <taxon>Trichomonascaceae</taxon>
        <taxon>Trichomonascus</taxon>
        <taxon>Trichomonascus ciferrii complex</taxon>
    </lineage>
</organism>
<evidence type="ECO:0000256" key="6">
    <source>
        <dbReference type="ARBA" id="ARBA00022726"/>
    </source>
</evidence>
<dbReference type="InterPro" id="IPR011611">
    <property type="entry name" value="PfkB_dom"/>
</dbReference>
<feature type="domain" description="Carbohydrate kinase PfkB" evidence="11">
    <location>
        <begin position="84"/>
        <end position="402"/>
    </location>
</feature>
<comment type="cofactor">
    <cofactor evidence="1">
        <name>Mg(2+)</name>
        <dbReference type="ChEBI" id="CHEBI:18420"/>
    </cofactor>
</comment>
<dbReference type="OrthoDB" id="432447at2759"/>
<dbReference type="GO" id="GO:0044209">
    <property type="term" value="P:AMP salvage"/>
    <property type="evidence" value="ECO:0007669"/>
    <property type="project" value="UniProtKB-UniPathway"/>
</dbReference>
<dbReference type="GO" id="GO:0006166">
    <property type="term" value="P:purine ribonucleoside salvage"/>
    <property type="evidence" value="ECO:0007669"/>
    <property type="project" value="UniProtKB-KW"/>
</dbReference>
<keyword evidence="8" id="KW-0418">Kinase</keyword>
<evidence type="ECO:0000256" key="2">
    <source>
        <dbReference type="ARBA" id="ARBA00004801"/>
    </source>
</evidence>
<reference evidence="12" key="1">
    <citation type="journal article" date="2019" name="G3 (Bethesda)">
        <title>Genome Assemblies of Two Rare Opportunistic Yeast Pathogens: Diutina rugosa (syn. Candida rugosa) and Trichomonascus ciferrii (syn. Candida ciferrii).</title>
        <authorList>
            <person name="Mixao V."/>
            <person name="Saus E."/>
            <person name="Hansen A.P."/>
            <person name="Lass-Florl C."/>
            <person name="Gabaldon T."/>
        </authorList>
    </citation>
    <scope>NUCLEOTIDE SEQUENCE</scope>
    <source>
        <strain evidence="12">CBS 4856</strain>
    </source>
</reference>
<evidence type="ECO:0000256" key="8">
    <source>
        <dbReference type="ARBA" id="ARBA00022777"/>
    </source>
</evidence>
<evidence type="ECO:0000256" key="4">
    <source>
        <dbReference type="ARBA" id="ARBA00012119"/>
    </source>
</evidence>
<keyword evidence="13" id="KW-1185">Reference proteome</keyword>
<dbReference type="GO" id="GO:0005524">
    <property type="term" value="F:ATP binding"/>
    <property type="evidence" value="ECO:0007669"/>
    <property type="project" value="UniProtKB-KW"/>
</dbReference>
<dbReference type="EMBL" id="SWFS01000295">
    <property type="protein sequence ID" value="KAA8911057.1"/>
    <property type="molecule type" value="Genomic_DNA"/>
</dbReference>
<evidence type="ECO:0000256" key="10">
    <source>
        <dbReference type="PIRSR" id="PIRSR601805-1"/>
    </source>
</evidence>
<dbReference type="CDD" id="cd01168">
    <property type="entry name" value="adenosine_kinase"/>
    <property type="match status" value="1"/>
</dbReference>
<keyword evidence="5" id="KW-0808">Transferase</keyword>
<dbReference type="Gene3D" id="3.40.1190.20">
    <property type="match status" value="1"/>
</dbReference>
<keyword evidence="6" id="KW-0660">Purine salvage</keyword>
<comment type="pathway">
    <text evidence="2">Purine metabolism; AMP biosynthesis via salvage pathway; AMP from adenosine: step 1/1.</text>
</comment>
<proteinExistence type="inferred from homology"/>
<evidence type="ECO:0000259" key="11">
    <source>
        <dbReference type="Pfam" id="PF00294"/>
    </source>
</evidence>
<evidence type="ECO:0000313" key="12">
    <source>
        <dbReference type="EMBL" id="KAA8911057.1"/>
    </source>
</evidence>
<feature type="active site" description="Proton acceptor" evidence="10">
    <location>
        <position position="360"/>
    </location>
</feature>
<keyword evidence="9" id="KW-0067">ATP-binding</keyword>
<dbReference type="UniPathway" id="UPA00588">
    <property type="reaction ID" value="UER00659"/>
</dbReference>
<evidence type="ECO:0000256" key="5">
    <source>
        <dbReference type="ARBA" id="ARBA00022679"/>
    </source>
</evidence>
<dbReference type="GO" id="GO:0004001">
    <property type="term" value="F:adenosine kinase activity"/>
    <property type="evidence" value="ECO:0007669"/>
    <property type="project" value="UniProtKB-EC"/>
</dbReference>
<evidence type="ECO:0000256" key="3">
    <source>
        <dbReference type="ARBA" id="ARBA00010688"/>
    </source>
</evidence>
<dbReference type="GO" id="GO:0005634">
    <property type="term" value="C:nucleus"/>
    <property type="evidence" value="ECO:0007669"/>
    <property type="project" value="TreeGrafter"/>
</dbReference>
<dbReference type="InterPro" id="IPR029056">
    <property type="entry name" value="Ribokinase-like"/>
</dbReference>
<accession>A0A642V7H5</accession>
<evidence type="ECO:0000256" key="9">
    <source>
        <dbReference type="ARBA" id="ARBA00022840"/>
    </source>
</evidence>